<proteinExistence type="predicted"/>
<evidence type="ECO:0000313" key="2">
    <source>
        <dbReference type="EMBL" id="RXI29767.1"/>
    </source>
</evidence>
<reference evidence="2 4" key="1">
    <citation type="submission" date="2017-09" db="EMBL/GenBank/DDBJ databases">
        <title>Genomics of the genus Arcobacter.</title>
        <authorList>
            <person name="Perez-Cataluna A."/>
            <person name="Figueras M.J."/>
            <person name="Salas-Masso N."/>
        </authorList>
    </citation>
    <scope>NUCLEOTIDE SEQUENCE [LARGE SCALE GENOMIC DNA]</scope>
    <source>
        <strain evidence="2 4">CECT 7837</strain>
    </source>
</reference>
<dbReference type="Proteomes" id="UP000262582">
    <property type="component" value="Chromosome"/>
</dbReference>
<sequence>MEKIDLNRMVELLNNFTLDSDNNTNSKNESEIENKIESENFNYQTIKCDNMTLIVPDEILNNLYSQMDPKALEKKLEELNC</sequence>
<evidence type="ECO:0000313" key="4">
    <source>
        <dbReference type="Proteomes" id="UP000290588"/>
    </source>
</evidence>
<evidence type="ECO:0000313" key="1">
    <source>
        <dbReference type="EMBL" id="AXX95909.1"/>
    </source>
</evidence>
<dbReference type="AlphaFoldDB" id="A0A347UAN1"/>
<keyword evidence="3" id="KW-1185">Reference proteome</keyword>
<dbReference type="EMBL" id="NXIG01000010">
    <property type="protein sequence ID" value="RXI29767.1"/>
    <property type="molecule type" value="Genomic_DNA"/>
</dbReference>
<gene>
    <name evidence="1" type="ORF">AELL_2283</name>
    <name evidence="2" type="ORF">CP962_10395</name>
</gene>
<evidence type="ECO:0000313" key="3">
    <source>
        <dbReference type="Proteomes" id="UP000262582"/>
    </source>
</evidence>
<dbReference type="RefSeq" id="WP_118918069.1">
    <property type="nucleotide sequence ID" value="NZ_CP032097.1"/>
</dbReference>
<dbReference type="EMBL" id="CP032097">
    <property type="protein sequence ID" value="AXX95909.1"/>
    <property type="molecule type" value="Genomic_DNA"/>
</dbReference>
<name>A0A347UAN1_9BACT</name>
<protein>
    <submittedName>
        <fullName evidence="2">Uncharacterized protein</fullName>
    </submittedName>
</protein>
<accession>A0A347UAN1</accession>
<organism evidence="2 4">
    <name type="scientific">Arcobacter ellisii</name>
    <dbReference type="NCBI Taxonomy" id="913109"/>
    <lineage>
        <taxon>Bacteria</taxon>
        <taxon>Pseudomonadati</taxon>
        <taxon>Campylobacterota</taxon>
        <taxon>Epsilonproteobacteria</taxon>
        <taxon>Campylobacterales</taxon>
        <taxon>Arcobacteraceae</taxon>
        <taxon>Arcobacter</taxon>
    </lineage>
</organism>
<reference evidence="1 3" key="2">
    <citation type="submission" date="2018-08" db="EMBL/GenBank/DDBJ databases">
        <title>Complete genome of the Arcobacter ellisii type strain LMG 26155.</title>
        <authorList>
            <person name="Miller W.G."/>
            <person name="Yee E."/>
            <person name="Bono J.L."/>
        </authorList>
    </citation>
    <scope>NUCLEOTIDE SEQUENCE [LARGE SCALE GENOMIC DNA]</scope>
    <source>
        <strain evidence="1 3">LMG 26155</strain>
    </source>
</reference>
<dbReference type="KEGG" id="aell:AELL_2283"/>
<dbReference type="Proteomes" id="UP000290588">
    <property type="component" value="Unassembled WGS sequence"/>
</dbReference>